<keyword evidence="1" id="KW-0732">Signal</keyword>
<gene>
    <name evidence="2" type="ORF">R8Z52_23375</name>
</gene>
<name>A0ABZ0QHE6_9VIBR</name>
<organism evidence="2 3">
    <name type="scientific">Vibrio porteresiae DSM 19223</name>
    <dbReference type="NCBI Taxonomy" id="1123496"/>
    <lineage>
        <taxon>Bacteria</taxon>
        <taxon>Pseudomonadati</taxon>
        <taxon>Pseudomonadota</taxon>
        <taxon>Gammaproteobacteria</taxon>
        <taxon>Vibrionales</taxon>
        <taxon>Vibrionaceae</taxon>
        <taxon>Vibrio</taxon>
    </lineage>
</organism>
<feature type="chain" id="PRO_5047077970" evidence="1">
    <location>
        <begin position="23"/>
        <end position="136"/>
    </location>
</feature>
<feature type="signal peptide" evidence="1">
    <location>
        <begin position="1"/>
        <end position="22"/>
    </location>
</feature>
<evidence type="ECO:0000256" key="1">
    <source>
        <dbReference type="SAM" id="SignalP"/>
    </source>
</evidence>
<dbReference type="Proteomes" id="UP001304071">
    <property type="component" value="Chromosome 2"/>
</dbReference>
<dbReference type="RefSeq" id="WP_261897832.1">
    <property type="nucleotide sequence ID" value="NZ_AP024896.1"/>
</dbReference>
<evidence type="ECO:0000313" key="3">
    <source>
        <dbReference type="Proteomes" id="UP001304071"/>
    </source>
</evidence>
<dbReference type="EMBL" id="CP138204">
    <property type="protein sequence ID" value="WPC75859.1"/>
    <property type="molecule type" value="Genomic_DNA"/>
</dbReference>
<protein>
    <submittedName>
        <fullName evidence="2">Uncharacterized protein</fullName>
    </submittedName>
</protein>
<accession>A0ABZ0QHE6</accession>
<keyword evidence="3" id="KW-1185">Reference proteome</keyword>
<reference evidence="2 3" key="1">
    <citation type="submission" date="2023-11" db="EMBL/GenBank/DDBJ databases">
        <title>Plant-associative lifestyle of Vibrio porteresiae and its evolutionary dynamics.</title>
        <authorList>
            <person name="Rameshkumar N."/>
            <person name="Kirti K."/>
        </authorList>
    </citation>
    <scope>NUCLEOTIDE SEQUENCE [LARGE SCALE GENOMIC DNA]</scope>
    <source>
        <strain evidence="2 3">MSSRF30</strain>
    </source>
</reference>
<proteinExistence type="predicted"/>
<evidence type="ECO:0000313" key="2">
    <source>
        <dbReference type="EMBL" id="WPC75859.1"/>
    </source>
</evidence>
<sequence length="136" mass="15050">MFRLIILLSLLGFSLDSVSSPAGDEALFDLSIASLACAAVQHVNPKAVEGNYPNYLKNAVKTYSLYHSMPLERAEKNEVGMYNLMIGEPAIKAQKLKSVNGARAYLNKFLYKTDATSCLDTPFLIKEMLHKYGITL</sequence>